<feature type="region of interest" description="Disordered" evidence="2">
    <location>
        <begin position="169"/>
        <end position="191"/>
    </location>
</feature>
<dbReference type="Proteomes" id="UP000053144">
    <property type="component" value="Chromosome 9"/>
</dbReference>
<dbReference type="Gene3D" id="4.10.60.10">
    <property type="entry name" value="Zinc finger, CCHC-type"/>
    <property type="match status" value="1"/>
</dbReference>
<dbReference type="PROSITE" id="PS50158">
    <property type="entry name" value="ZF_CCHC"/>
    <property type="match status" value="1"/>
</dbReference>
<dbReference type="SUPFAM" id="SSF57756">
    <property type="entry name" value="Retrovirus zinc finger-like domains"/>
    <property type="match status" value="1"/>
</dbReference>
<feature type="region of interest" description="Disordered" evidence="2">
    <location>
        <begin position="101"/>
        <end position="148"/>
    </location>
</feature>
<dbReference type="Gramene" id="KOM52532">
    <property type="protein sequence ID" value="KOM52532"/>
    <property type="gene ID" value="LR48_Vigan09g119100"/>
</dbReference>
<dbReference type="STRING" id="3914.A0A0L9VC97"/>
<feature type="domain" description="CCHC-type" evidence="3">
    <location>
        <begin position="155"/>
        <end position="170"/>
    </location>
</feature>
<dbReference type="InterPro" id="IPR001878">
    <property type="entry name" value="Znf_CCHC"/>
</dbReference>
<evidence type="ECO:0000313" key="4">
    <source>
        <dbReference type="EMBL" id="KOM52532.1"/>
    </source>
</evidence>
<dbReference type="SMART" id="SM00343">
    <property type="entry name" value="ZnF_C2HC"/>
    <property type="match status" value="1"/>
</dbReference>
<protein>
    <recommendedName>
        <fullName evidence="3">CCHC-type domain-containing protein</fullName>
    </recommendedName>
</protein>
<dbReference type="InterPro" id="IPR036875">
    <property type="entry name" value="Znf_CCHC_sf"/>
</dbReference>
<keyword evidence="1" id="KW-0863">Zinc-finger</keyword>
<dbReference type="PANTHER" id="PTHR47592">
    <property type="entry name" value="PBF68 PROTEIN"/>
    <property type="match status" value="1"/>
</dbReference>
<organism evidence="4 5">
    <name type="scientific">Phaseolus angularis</name>
    <name type="common">Azuki bean</name>
    <name type="synonym">Vigna angularis</name>
    <dbReference type="NCBI Taxonomy" id="3914"/>
    <lineage>
        <taxon>Eukaryota</taxon>
        <taxon>Viridiplantae</taxon>
        <taxon>Streptophyta</taxon>
        <taxon>Embryophyta</taxon>
        <taxon>Tracheophyta</taxon>
        <taxon>Spermatophyta</taxon>
        <taxon>Magnoliopsida</taxon>
        <taxon>eudicotyledons</taxon>
        <taxon>Gunneridae</taxon>
        <taxon>Pentapetalae</taxon>
        <taxon>rosids</taxon>
        <taxon>fabids</taxon>
        <taxon>Fabales</taxon>
        <taxon>Fabaceae</taxon>
        <taxon>Papilionoideae</taxon>
        <taxon>50 kb inversion clade</taxon>
        <taxon>NPAAA clade</taxon>
        <taxon>indigoferoid/millettioid clade</taxon>
        <taxon>Phaseoleae</taxon>
        <taxon>Vigna</taxon>
    </lineage>
</organism>
<dbReference type="Pfam" id="PF14223">
    <property type="entry name" value="Retrotran_gag_2"/>
    <property type="match status" value="1"/>
</dbReference>
<name>A0A0L9VC97_PHAAN</name>
<accession>A0A0L9VC97</accession>
<keyword evidence="1" id="KW-0479">Metal-binding</keyword>
<dbReference type="GO" id="GO:0003676">
    <property type="term" value="F:nucleic acid binding"/>
    <property type="evidence" value="ECO:0007669"/>
    <property type="project" value="InterPro"/>
</dbReference>
<dbReference type="Pfam" id="PF00098">
    <property type="entry name" value="zf-CCHC"/>
    <property type="match status" value="1"/>
</dbReference>
<dbReference type="EMBL" id="CM003379">
    <property type="protein sequence ID" value="KOM52532.1"/>
    <property type="molecule type" value="Genomic_DNA"/>
</dbReference>
<dbReference type="PANTHER" id="PTHR47592:SF27">
    <property type="entry name" value="OS08G0421700 PROTEIN"/>
    <property type="match status" value="1"/>
</dbReference>
<evidence type="ECO:0000256" key="1">
    <source>
        <dbReference type="PROSITE-ProRule" id="PRU00047"/>
    </source>
</evidence>
<proteinExistence type="predicted"/>
<dbReference type="AlphaFoldDB" id="A0A0L9VC97"/>
<evidence type="ECO:0000259" key="3">
    <source>
        <dbReference type="PROSITE" id="PS50158"/>
    </source>
</evidence>
<evidence type="ECO:0000313" key="5">
    <source>
        <dbReference type="Proteomes" id="UP000053144"/>
    </source>
</evidence>
<keyword evidence="1" id="KW-0862">Zinc</keyword>
<evidence type="ECO:0000256" key="2">
    <source>
        <dbReference type="SAM" id="MobiDB-lite"/>
    </source>
</evidence>
<dbReference type="GO" id="GO:0008270">
    <property type="term" value="F:zinc ion binding"/>
    <property type="evidence" value="ECO:0007669"/>
    <property type="project" value="UniProtKB-KW"/>
</dbReference>
<dbReference type="OMA" id="GHISHNC"/>
<gene>
    <name evidence="4" type="ORF">LR48_Vigan09g119100</name>
</gene>
<reference evidence="5" key="1">
    <citation type="journal article" date="2015" name="Proc. Natl. Acad. Sci. U.S.A.">
        <title>Genome sequencing of adzuki bean (Vigna angularis) provides insight into high starch and low fat accumulation and domestication.</title>
        <authorList>
            <person name="Yang K."/>
            <person name="Tian Z."/>
            <person name="Chen C."/>
            <person name="Luo L."/>
            <person name="Zhao B."/>
            <person name="Wang Z."/>
            <person name="Yu L."/>
            <person name="Li Y."/>
            <person name="Sun Y."/>
            <person name="Li W."/>
            <person name="Chen Y."/>
            <person name="Li Y."/>
            <person name="Zhang Y."/>
            <person name="Ai D."/>
            <person name="Zhao J."/>
            <person name="Shang C."/>
            <person name="Ma Y."/>
            <person name="Wu B."/>
            <person name="Wang M."/>
            <person name="Gao L."/>
            <person name="Sun D."/>
            <person name="Zhang P."/>
            <person name="Guo F."/>
            <person name="Wang W."/>
            <person name="Li Y."/>
            <person name="Wang J."/>
            <person name="Varshney R.K."/>
            <person name="Wang J."/>
            <person name="Ling H.Q."/>
            <person name="Wan P."/>
        </authorList>
    </citation>
    <scope>NUCLEOTIDE SEQUENCE</scope>
    <source>
        <strain evidence="5">cv. Jingnong 6</strain>
    </source>
</reference>
<sequence length="230" mass="25378">MAALSSMYEKPSAANKVHLMRRLFNLRMTEGTSTAQHINELNTITIQLSSVGINFDEEVRALILLSSLPESWNATVTAVSSSSGSNKLKFDDVRDLVLSEEIRRRESGEPSTSSVLHTESRGRSSTRGTGRGKSKERQSKSRNHQSSNKSKTIECWNCGKTGHYKNQCRSASKKQEGKDEANVATTSGGGDALICSLENKEESWVLDSGASFHATSQKELFENYVQERKA</sequence>